<dbReference type="GO" id="GO:0005524">
    <property type="term" value="F:ATP binding"/>
    <property type="evidence" value="ECO:0007669"/>
    <property type="project" value="UniProtKB-UniRule"/>
</dbReference>
<dbReference type="InterPro" id="IPR036621">
    <property type="entry name" value="Anticodon-bd_dom_sf"/>
</dbReference>
<comment type="catalytic activity">
    <reaction evidence="9 10">
        <text>tRNA(Pro) + L-proline + ATP = L-prolyl-tRNA(Pro) + AMP + diphosphate</text>
        <dbReference type="Rhea" id="RHEA:14305"/>
        <dbReference type="Rhea" id="RHEA-COMP:9700"/>
        <dbReference type="Rhea" id="RHEA-COMP:9702"/>
        <dbReference type="ChEBI" id="CHEBI:30616"/>
        <dbReference type="ChEBI" id="CHEBI:33019"/>
        <dbReference type="ChEBI" id="CHEBI:60039"/>
        <dbReference type="ChEBI" id="CHEBI:78442"/>
        <dbReference type="ChEBI" id="CHEBI:78532"/>
        <dbReference type="ChEBI" id="CHEBI:456215"/>
        <dbReference type="EC" id="6.1.1.15"/>
    </reaction>
</comment>
<keyword evidence="6 10" id="KW-0067">ATP-binding</keyword>
<dbReference type="EC" id="6.1.1.15" evidence="10"/>
<dbReference type="AlphaFoldDB" id="A0A158BV73"/>
<evidence type="ECO:0000256" key="10">
    <source>
        <dbReference type="HAMAP-Rule" id="MF_01569"/>
    </source>
</evidence>
<keyword evidence="7 10" id="KW-0648">Protein biosynthesis</keyword>
<feature type="domain" description="Aminoacyl-transfer RNA synthetases class-II family profile" evidence="11">
    <location>
        <begin position="33"/>
        <end position="470"/>
    </location>
</feature>
<evidence type="ECO:0000313" key="13">
    <source>
        <dbReference type="Proteomes" id="UP000054903"/>
    </source>
</evidence>
<evidence type="ECO:0000256" key="6">
    <source>
        <dbReference type="ARBA" id="ARBA00022840"/>
    </source>
</evidence>
<keyword evidence="8 10" id="KW-0030">Aminoacyl-tRNA synthetase</keyword>
<sequence length="578" mass="64039">MKASRFFIGTLKEAPADAEIVSHKLMMRAGMIRRVAGGIYDYMPIGLRSVRKVEAIVREEMNRAGALELLMPAVQPAELWQESGRWEQYGPELLRFKDRHERDFVMGPTHEEVVTDIARRDIKSYRQLPVNFYQIQTKFRDEIRPRFGVMRGREFIMKDAYSFDKDLDGLAESYRKMYEAYVRIFTRIGLEFRAVAADNGSIGGSGSHEFHVIAETGEDDIAYCPSSDFAANVEAADALPLIAQRAAPTEELKKTPTPGAAKCEAVAQLLNIPLEKTIKSIILATDNEGAEPTIWLLMLRGDHSLNDIKTSKLPGLKGYRFATEAEIVEWFGTPPGYLGPIGTKKPVRVIADRTVANMSDFVVGTNEVDYHTTGVNWGRDLPEPEVADIRNVVAGDPSPDGKGTLEICRGIEVGHVFQLGTKYSESMGATFLDENGKPAPMQMGCYGIGVTRVLGAAIEQNFDERGIIWPEAIAPFEVVICPMGYDRSDAVREQADKLYATLQQAGIDVILDDRGERPGVMFADWELIGVPHRIVIGDRGLKEGKLEYQGRRDTEAALLPVDEAADVVIGKVRAALGK</sequence>
<dbReference type="STRING" id="1777138.AWB77_03226"/>
<dbReference type="InterPro" id="IPR004500">
    <property type="entry name" value="Pro-tRNA-synth_IIa_bac-type"/>
</dbReference>
<dbReference type="RefSeq" id="WP_061135417.1">
    <property type="nucleotide sequence ID" value="NZ_FCNX02000007.1"/>
</dbReference>
<dbReference type="InterPro" id="IPR002316">
    <property type="entry name" value="Pro-tRNA-ligase_IIa"/>
</dbReference>
<keyword evidence="3 10" id="KW-0963">Cytoplasm</keyword>
<evidence type="ECO:0000313" key="12">
    <source>
        <dbReference type="EMBL" id="SAK73147.1"/>
    </source>
</evidence>
<dbReference type="Gene3D" id="3.30.930.10">
    <property type="entry name" value="Bira Bifunctional Protein, Domain 2"/>
    <property type="match status" value="2"/>
</dbReference>
<evidence type="ECO:0000256" key="1">
    <source>
        <dbReference type="ARBA" id="ARBA00004496"/>
    </source>
</evidence>
<dbReference type="HAMAP" id="MF_01569">
    <property type="entry name" value="Pro_tRNA_synth_type1"/>
    <property type="match status" value="1"/>
</dbReference>
<dbReference type="InterPro" id="IPR033730">
    <property type="entry name" value="ProRS_core_prok"/>
</dbReference>
<dbReference type="Pfam" id="PF00587">
    <property type="entry name" value="tRNA-synt_2b"/>
    <property type="match status" value="1"/>
</dbReference>
<protein>
    <recommendedName>
        <fullName evidence="10">Proline--tRNA ligase</fullName>
        <ecNumber evidence="10">6.1.1.15</ecNumber>
    </recommendedName>
    <alternativeName>
        <fullName evidence="10">Prolyl-tRNA synthetase</fullName>
        <shortName evidence="10">ProRS</shortName>
    </alternativeName>
</protein>
<name>A0A158BV73_9BURK</name>
<dbReference type="FunFam" id="3.30.930.10:FF:000097">
    <property type="entry name" value="Proline--tRNA ligase"/>
    <property type="match status" value="1"/>
</dbReference>
<dbReference type="PROSITE" id="PS50862">
    <property type="entry name" value="AA_TRNA_LIGASE_II"/>
    <property type="match status" value="1"/>
</dbReference>
<dbReference type="OrthoDB" id="9809052at2"/>
<organism evidence="12 13">
    <name type="scientific">Caballeronia fortuita</name>
    <dbReference type="NCBI Taxonomy" id="1777138"/>
    <lineage>
        <taxon>Bacteria</taxon>
        <taxon>Pseudomonadati</taxon>
        <taxon>Pseudomonadota</taxon>
        <taxon>Betaproteobacteria</taxon>
        <taxon>Burkholderiales</taxon>
        <taxon>Burkholderiaceae</taxon>
        <taxon>Caballeronia</taxon>
    </lineage>
</organism>
<proteinExistence type="inferred from homology"/>
<dbReference type="Pfam" id="PF03129">
    <property type="entry name" value="HGTP_anticodon"/>
    <property type="match status" value="1"/>
</dbReference>
<evidence type="ECO:0000259" key="11">
    <source>
        <dbReference type="PROSITE" id="PS50862"/>
    </source>
</evidence>
<dbReference type="NCBIfam" id="NF006625">
    <property type="entry name" value="PRK09194.1"/>
    <property type="match status" value="1"/>
</dbReference>
<dbReference type="InterPro" id="IPR050062">
    <property type="entry name" value="Pro-tRNA_synthetase"/>
</dbReference>
<dbReference type="Gene3D" id="3.40.50.800">
    <property type="entry name" value="Anticodon-binding domain"/>
    <property type="match status" value="1"/>
</dbReference>
<dbReference type="SUPFAM" id="SSF52954">
    <property type="entry name" value="Class II aaRS ABD-related"/>
    <property type="match status" value="1"/>
</dbReference>
<dbReference type="InterPro" id="IPR007214">
    <property type="entry name" value="YbaK/aa-tRNA-synth-assoc-dom"/>
</dbReference>
<dbReference type="InterPro" id="IPR004154">
    <property type="entry name" value="Anticodon-bd"/>
</dbReference>
<dbReference type="CDD" id="cd00861">
    <property type="entry name" value="ProRS_anticodon_short"/>
    <property type="match status" value="1"/>
</dbReference>
<dbReference type="SUPFAM" id="SSF55681">
    <property type="entry name" value="Class II aaRS and biotin synthetases"/>
    <property type="match status" value="1"/>
</dbReference>
<comment type="subcellular location">
    <subcellularLocation>
        <location evidence="1 10">Cytoplasm</location>
    </subcellularLocation>
</comment>
<evidence type="ECO:0000256" key="9">
    <source>
        <dbReference type="ARBA" id="ARBA00047671"/>
    </source>
</evidence>
<dbReference type="GO" id="GO:0002161">
    <property type="term" value="F:aminoacyl-tRNA deacylase activity"/>
    <property type="evidence" value="ECO:0007669"/>
    <property type="project" value="InterPro"/>
</dbReference>
<dbReference type="InterPro" id="IPR002314">
    <property type="entry name" value="aa-tRNA-synt_IIb"/>
</dbReference>
<dbReference type="GO" id="GO:0004827">
    <property type="term" value="F:proline-tRNA ligase activity"/>
    <property type="evidence" value="ECO:0007669"/>
    <property type="project" value="UniProtKB-UniRule"/>
</dbReference>
<keyword evidence="13" id="KW-1185">Reference proteome</keyword>
<dbReference type="NCBIfam" id="TIGR00409">
    <property type="entry name" value="proS_fam_II"/>
    <property type="match status" value="1"/>
</dbReference>
<accession>A0A158BV73</accession>
<dbReference type="PRINTS" id="PR01046">
    <property type="entry name" value="TRNASYNTHPRO"/>
</dbReference>
<dbReference type="Proteomes" id="UP000054903">
    <property type="component" value="Unassembled WGS sequence"/>
</dbReference>
<evidence type="ECO:0000256" key="5">
    <source>
        <dbReference type="ARBA" id="ARBA00022741"/>
    </source>
</evidence>
<dbReference type="PANTHER" id="PTHR42753">
    <property type="entry name" value="MITOCHONDRIAL RIBOSOME PROTEIN L39/PROLYL-TRNA LIGASE FAMILY MEMBER"/>
    <property type="match status" value="1"/>
</dbReference>
<dbReference type="InterPro" id="IPR045864">
    <property type="entry name" value="aa-tRNA-synth_II/BPL/LPL"/>
</dbReference>
<gene>
    <name evidence="10" type="primary">proS</name>
    <name evidence="12" type="ORF">AWB77_03226</name>
</gene>
<dbReference type="InterPro" id="IPR006195">
    <property type="entry name" value="aa-tRNA-synth_II"/>
</dbReference>
<dbReference type="InterPro" id="IPR044140">
    <property type="entry name" value="ProRS_anticodon_short"/>
</dbReference>
<keyword evidence="5 10" id="KW-0547">Nucleotide-binding</keyword>
<dbReference type="Pfam" id="PF04073">
    <property type="entry name" value="tRNA_edit"/>
    <property type="match status" value="1"/>
</dbReference>
<evidence type="ECO:0000256" key="3">
    <source>
        <dbReference type="ARBA" id="ARBA00022490"/>
    </source>
</evidence>
<dbReference type="FunFam" id="3.30.930.10:FF:000012">
    <property type="entry name" value="Proline--tRNA ligase"/>
    <property type="match status" value="1"/>
</dbReference>
<dbReference type="GO" id="GO:0005829">
    <property type="term" value="C:cytosol"/>
    <property type="evidence" value="ECO:0007669"/>
    <property type="project" value="TreeGrafter"/>
</dbReference>
<comment type="subunit">
    <text evidence="2 10">Homodimer.</text>
</comment>
<comment type="caution">
    <text evidence="12">The sequence shown here is derived from an EMBL/GenBank/DDBJ whole genome shotgun (WGS) entry which is preliminary data.</text>
</comment>
<dbReference type="InterPro" id="IPR036754">
    <property type="entry name" value="YbaK/aa-tRNA-synt-asso_dom_sf"/>
</dbReference>
<dbReference type="CDD" id="cd04334">
    <property type="entry name" value="ProRS-INS"/>
    <property type="match status" value="1"/>
</dbReference>
<evidence type="ECO:0000256" key="7">
    <source>
        <dbReference type="ARBA" id="ARBA00022917"/>
    </source>
</evidence>
<dbReference type="GO" id="GO:0006433">
    <property type="term" value="P:prolyl-tRNA aminoacylation"/>
    <property type="evidence" value="ECO:0007669"/>
    <property type="project" value="UniProtKB-UniRule"/>
</dbReference>
<dbReference type="SUPFAM" id="SSF55826">
    <property type="entry name" value="YbaK/ProRS associated domain"/>
    <property type="match status" value="1"/>
</dbReference>
<keyword evidence="4 10" id="KW-0436">Ligase</keyword>
<dbReference type="PIRSF" id="PIRSF001535">
    <property type="entry name" value="ProRS_1"/>
    <property type="match status" value="1"/>
</dbReference>
<comment type="similarity">
    <text evidence="10">Belongs to the class-II aminoacyl-tRNA synthetase family. ProS type 1 subfamily.</text>
</comment>
<evidence type="ECO:0000256" key="2">
    <source>
        <dbReference type="ARBA" id="ARBA00011738"/>
    </source>
</evidence>
<dbReference type="Gene3D" id="3.90.960.10">
    <property type="entry name" value="YbaK/aminoacyl-tRNA synthetase-associated domain"/>
    <property type="match status" value="1"/>
</dbReference>
<dbReference type="EMBL" id="FCNX02000007">
    <property type="protein sequence ID" value="SAK73147.1"/>
    <property type="molecule type" value="Genomic_DNA"/>
</dbReference>
<comment type="domain">
    <text evidence="10">Consists of three domains: the N-terminal catalytic domain, the editing domain and the C-terminal anticodon-binding domain.</text>
</comment>
<dbReference type="CDD" id="cd00779">
    <property type="entry name" value="ProRS_core_prok"/>
    <property type="match status" value="1"/>
</dbReference>
<evidence type="ECO:0000256" key="4">
    <source>
        <dbReference type="ARBA" id="ARBA00022598"/>
    </source>
</evidence>
<comment type="function">
    <text evidence="10">Catalyzes the attachment of proline to tRNA(Pro) in a two-step reaction: proline is first activated by ATP to form Pro-AMP and then transferred to the acceptor end of tRNA(Pro). As ProRS can inadvertently accommodate and process non-cognate amino acids such as alanine and cysteine, to avoid such errors it has two additional distinct editing activities against alanine. One activity is designated as 'pretransfer' editing and involves the tRNA(Pro)-independent hydrolysis of activated Ala-AMP. The other activity is designated 'posttransfer' editing and involves deacylation of mischarged Ala-tRNA(Pro). The misacylated Cys-tRNA(Pro) is not edited by ProRS.</text>
</comment>
<evidence type="ECO:0000256" key="8">
    <source>
        <dbReference type="ARBA" id="ARBA00023146"/>
    </source>
</evidence>
<reference evidence="12" key="1">
    <citation type="submission" date="2016-01" db="EMBL/GenBank/DDBJ databases">
        <authorList>
            <person name="Peeters C."/>
        </authorList>
    </citation>
    <scope>NUCLEOTIDE SEQUENCE</scope>
    <source>
        <strain evidence="12">LMG 29320</strain>
    </source>
</reference>
<dbReference type="PANTHER" id="PTHR42753:SF2">
    <property type="entry name" value="PROLINE--TRNA LIGASE"/>
    <property type="match status" value="1"/>
</dbReference>
<dbReference type="InterPro" id="IPR023717">
    <property type="entry name" value="Pro-tRNA-Synthase_IIa_type1"/>
</dbReference>